<name>A0A0R3Q9M6_9BILA</name>
<dbReference type="Proteomes" id="UP000280834">
    <property type="component" value="Unassembled WGS sequence"/>
</dbReference>
<organism evidence="3">
    <name type="scientific">Brugia timori</name>
    <dbReference type="NCBI Taxonomy" id="42155"/>
    <lineage>
        <taxon>Eukaryota</taxon>
        <taxon>Metazoa</taxon>
        <taxon>Ecdysozoa</taxon>
        <taxon>Nematoda</taxon>
        <taxon>Chromadorea</taxon>
        <taxon>Rhabditida</taxon>
        <taxon>Spirurina</taxon>
        <taxon>Spiruromorpha</taxon>
        <taxon>Filarioidea</taxon>
        <taxon>Onchocercidae</taxon>
        <taxon>Brugia</taxon>
    </lineage>
</organism>
<reference evidence="3" key="1">
    <citation type="submission" date="2017-02" db="UniProtKB">
        <authorList>
            <consortium name="WormBaseParasite"/>
        </authorList>
    </citation>
    <scope>IDENTIFICATION</scope>
</reference>
<evidence type="ECO:0000313" key="1">
    <source>
        <dbReference type="EMBL" id="VDO12394.1"/>
    </source>
</evidence>
<protein>
    <submittedName>
        <fullName evidence="1 3">Uncharacterized protein</fullName>
    </submittedName>
</protein>
<gene>
    <name evidence="1" type="ORF">BTMF_LOCUS2359</name>
</gene>
<dbReference type="WBParaSite" id="BTMF_0000303401-mRNA-1">
    <property type="protein sequence ID" value="BTMF_0000303401-mRNA-1"/>
    <property type="gene ID" value="BTMF_0000303401"/>
</dbReference>
<evidence type="ECO:0000313" key="2">
    <source>
        <dbReference type="Proteomes" id="UP000280834"/>
    </source>
</evidence>
<dbReference type="EMBL" id="UZAG01001924">
    <property type="protein sequence ID" value="VDO12394.1"/>
    <property type="molecule type" value="Genomic_DNA"/>
</dbReference>
<reference evidence="1 2" key="2">
    <citation type="submission" date="2018-11" db="EMBL/GenBank/DDBJ databases">
        <authorList>
            <consortium name="Pathogen Informatics"/>
        </authorList>
    </citation>
    <scope>NUCLEOTIDE SEQUENCE [LARGE SCALE GENOMIC DNA]</scope>
</reference>
<evidence type="ECO:0000313" key="3">
    <source>
        <dbReference type="WBParaSite" id="BTMF_0000303401-mRNA-1"/>
    </source>
</evidence>
<sequence length="37" mass="4522">MLDACRLYQMSCLFQYLNSRKIYSYYDVTVGWYQNNA</sequence>
<keyword evidence="2" id="KW-1185">Reference proteome</keyword>
<accession>A0A0R3Q9M6</accession>
<dbReference type="AlphaFoldDB" id="A0A0R3Q9M6"/>
<proteinExistence type="predicted"/>